<name>A0A9J6EEE2_RHIMP</name>
<keyword evidence="4 6" id="KW-0863">Zinc-finger</keyword>
<dbReference type="PROSITE" id="PS50089">
    <property type="entry name" value="ZF_RING_2"/>
    <property type="match status" value="1"/>
</dbReference>
<dbReference type="GO" id="GO:0061630">
    <property type="term" value="F:ubiquitin protein ligase activity"/>
    <property type="evidence" value="ECO:0007669"/>
    <property type="project" value="UniProtKB-EC"/>
</dbReference>
<dbReference type="Proteomes" id="UP000821866">
    <property type="component" value="Chromosome 3"/>
</dbReference>
<reference evidence="8" key="2">
    <citation type="submission" date="2021-09" db="EMBL/GenBank/DDBJ databases">
        <authorList>
            <person name="Jia N."/>
            <person name="Wang J."/>
            <person name="Shi W."/>
            <person name="Du L."/>
            <person name="Sun Y."/>
            <person name="Zhan W."/>
            <person name="Jiang J."/>
            <person name="Wang Q."/>
            <person name="Zhang B."/>
            <person name="Ji P."/>
            <person name="Sakyi L.B."/>
            <person name="Cui X."/>
            <person name="Yuan T."/>
            <person name="Jiang B."/>
            <person name="Yang W."/>
            <person name="Lam T.T.-Y."/>
            <person name="Chang Q."/>
            <person name="Ding S."/>
            <person name="Wang X."/>
            <person name="Zhu J."/>
            <person name="Ruan X."/>
            <person name="Zhao L."/>
            <person name="Wei J."/>
            <person name="Que T."/>
            <person name="Du C."/>
            <person name="Cheng J."/>
            <person name="Dai P."/>
            <person name="Han X."/>
            <person name="Huang E."/>
            <person name="Gao Y."/>
            <person name="Liu J."/>
            <person name="Shao H."/>
            <person name="Ye R."/>
            <person name="Li L."/>
            <person name="Wei W."/>
            <person name="Wang X."/>
            <person name="Wang C."/>
            <person name="Huo Q."/>
            <person name="Li W."/>
            <person name="Guo W."/>
            <person name="Chen H."/>
            <person name="Chen S."/>
            <person name="Zhou L."/>
            <person name="Zhou L."/>
            <person name="Ni X."/>
            <person name="Tian J."/>
            <person name="Zhou Y."/>
            <person name="Sheng Y."/>
            <person name="Liu T."/>
            <person name="Pan Y."/>
            <person name="Xia L."/>
            <person name="Li J."/>
            <person name="Zhao F."/>
            <person name="Cao W."/>
        </authorList>
    </citation>
    <scope>NUCLEOTIDE SEQUENCE</scope>
    <source>
        <strain evidence="8">Rmic-2018</strain>
        <tissue evidence="8">Larvae</tissue>
    </source>
</reference>
<dbReference type="Gene3D" id="3.30.40.10">
    <property type="entry name" value="Zinc/RING finger domain, C3HC4 (zinc finger)"/>
    <property type="match status" value="1"/>
</dbReference>
<comment type="catalytic activity">
    <reaction evidence="1">
        <text>S-ubiquitinyl-[E2 ubiquitin-conjugating enzyme]-L-cysteine + [acceptor protein]-L-lysine = [E2 ubiquitin-conjugating enzyme]-L-cysteine + N(6)-ubiquitinyl-[acceptor protein]-L-lysine.</text>
        <dbReference type="EC" id="2.3.2.27"/>
    </reaction>
</comment>
<proteinExistence type="predicted"/>
<dbReference type="InterPro" id="IPR013083">
    <property type="entry name" value="Znf_RING/FYVE/PHD"/>
</dbReference>
<sequence>MRDLCRTCTKPRTHFSLIREDGGAETAEVACFTFACFPGLLPNMTSNGPASSASGKWRLSSYEEQRTPQEAITDHTEAAVHADSVRKEFTCAVCIGLLKDTVRECGHRFCEKYITTALERGNQMCPLCRTKIESERSLLHDRRMDAMITALFLNKEEHYATRLGHSAVRSGDQNVQTTENNSTES</sequence>
<reference evidence="8" key="1">
    <citation type="journal article" date="2020" name="Cell">
        <title>Large-Scale Comparative Analyses of Tick Genomes Elucidate Their Genetic Diversity and Vector Capacities.</title>
        <authorList>
            <consortium name="Tick Genome and Microbiome Consortium (TIGMIC)"/>
            <person name="Jia N."/>
            <person name="Wang J."/>
            <person name="Shi W."/>
            <person name="Du L."/>
            <person name="Sun Y."/>
            <person name="Zhan W."/>
            <person name="Jiang J.F."/>
            <person name="Wang Q."/>
            <person name="Zhang B."/>
            <person name="Ji P."/>
            <person name="Bell-Sakyi L."/>
            <person name="Cui X.M."/>
            <person name="Yuan T.T."/>
            <person name="Jiang B.G."/>
            <person name="Yang W.F."/>
            <person name="Lam T.T."/>
            <person name="Chang Q.C."/>
            <person name="Ding S.J."/>
            <person name="Wang X.J."/>
            <person name="Zhu J.G."/>
            <person name="Ruan X.D."/>
            <person name="Zhao L."/>
            <person name="Wei J.T."/>
            <person name="Ye R.Z."/>
            <person name="Que T.C."/>
            <person name="Du C.H."/>
            <person name="Zhou Y.H."/>
            <person name="Cheng J.X."/>
            <person name="Dai P.F."/>
            <person name="Guo W.B."/>
            <person name="Han X.H."/>
            <person name="Huang E.J."/>
            <person name="Li L.F."/>
            <person name="Wei W."/>
            <person name="Gao Y.C."/>
            <person name="Liu J.Z."/>
            <person name="Shao H.Z."/>
            <person name="Wang X."/>
            <person name="Wang C.C."/>
            <person name="Yang T.C."/>
            <person name="Huo Q.B."/>
            <person name="Li W."/>
            <person name="Chen H.Y."/>
            <person name="Chen S.E."/>
            <person name="Zhou L.G."/>
            <person name="Ni X.B."/>
            <person name="Tian J.H."/>
            <person name="Sheng Y."/>
            <person name="Liu T."/>
            <person name="Pan Y.S."/>
            <person name="Xia L.Y."/>
            <person name="Li J."/>
            <person name="Zhao F."/>
            <person name="Cao W.C."/>
        </authorList>
    </citation>
    <scope>NUCLEOTIDE SEQUENCE</scope>
    <source>
        <strain evidence="8">Rmic-2018</strain>
    </source>
</reference>
<dbReference type="EC" id="2.3.2.27" evidence="2"/>
<feature type="domain" description="RING-type" evidence="7">
    <location>
        <begin position="91"/>
        <end position="129"/>
    </location>
</feature>
<evidence type="ECO:0000259" key="7">
    <source>
        <dbReference type="PROSITE" id="PS50089"/>
    </source>
</evidence>
<evidence type="ECO:0000256" key="1">
    <source>
        <dbReference type="ARBA" id="ARBA00000900"/>
    </source>
</evidence>
<dbReference type="EMBL" id="JABSTU010000005">
    <property type="protein sequence ID" value="KAH8032655.1"/>
    <property type="molecule type" value="Genomic_DNA"/>
</dbReference>
<dbReference type="GO" id="GO:0003682">
    <property type="term" value="F:chromatin binding"/>
    <property type="evidence" value="ECO:0007669"/>
    <property type="project" value="TreeGrafter"/>
</dbReference>
<dbReference type="VEuPathDB" id="VectorBase:LOC119164660"/>
<protein>
    <recommendedName>
        <fullName evidence="2">RING-type E3 ubiquitin transferase</fullName>
        <ecNumber evidence="2">2.3.2.27</ecNumber>
    </recommendedName>
</protein>
<dbReference type="PANTHER" id="PTHR46076:SF3">
    <property type="entry name" value="E3 UBIQUITIN-PROTEIN LIGASE RING1"/>
    <property type="match status" value="1"/>
</dbReference>
<evidence type="ECO:0000313" key="8">
    <source>
        <dbReference type="EMBL" id="KAH8032655.1"/>
    </source>
</evidence>
<gene>
    <name evidence="8" type="ORF">HPB51_026168</name>
</gene>
<keyword evidence="9" id="KW-1185">Reference proteome</keyword>
<evidence type="ECO:0000256" key="3">
    <source>
        <dbReference type="ARBA" id="ARBA00022679"/>
    </source>
</evidence>
<keyword evidence="4 6" id="KW-0479">Metal-binding</keyword>
<dbReference type="AlphaFoldDB" id="A0A9J6EEE2"/>
<accession>A0A9J6EEE2</accession>
<keyword evidence="3" id="KW-0808">Transferase</keyword>
<evidence type="ECO:0000256" key="6">
    <source>
        <dbReference type="PROSITE-ProRule" id="PRU00175"/>
    </source>
</evidence>
<evidence type="ECO:0000256" key="2">
    <source>
        <dbReference type="ARBA" id="ARBA00012483"/>
    </source>
</evidence>
<dbReference type="SUPFAM" id="SSF57850">
    <property type="entry name" value="RING/U-box"/>
    <property type="match status" value="1"/>
</dbReference>
<dbReference type="Pfam" id="PF13923">
    <property type="entry name" value="zf-C3HC4_2"/>
    <property type="match status" value="1"/>
</dbReference>
<dbReference type="GO" id="GO:0031519">
    <property type="term" value="C:PcG protein complex"/>
    <property type="evidence" value="ECO:0007669"/>
    <property type="project" value="TreeGrafter"/>
</dbReference>
<dbReference type="GO" id="GO:0008270">
    <property type="term" value="F:zinc ion binding"/>
    <property type="evidence" value="ECO:0007669"/>
    <property type="project" value="UniProtKB-KW"/>
</dbReference>
<dbReference type="GO" id="GO:0000151">
    <property type="term" value="C:ubiquitin ligase complex"/>
    <property type="evidence" value="ECO:0007669"/>
    <property type="project" value="InterPro"/>
</dbReference>
<dbReference type="InterPro" id="IPR001841">
    <property type="entry name" value="Znf_RING"/>
</dbReference>
<evidence type="ECO:0000313" key="9">
    <source>
        <dbReference type="Proteomes" id="UP000821866"/>
    </source>
</evidence>
<organism evidence="8 9">
    <name type="scientific">Rhipicephalus microplus</name>
    <name type="common">Cattle tick</name>
    <name type="synonym">Boophilus microplus</name>
    <dbReference type="NCBI Taxonomy" id="6941"/>
    <lineage>
        <taxon>Eukaryota</taxon>
        <taxon>Metazoa</taxon>
        <taxon>Ecdysozoa</taxon>
        <taxon>Arthropoda</taxon>
        <taxon>Chelicerata</taxon>
        <taxon>Arachnida</taxon>
        <taxon>Acari</taxon>
        <taxon>Parasitiformes</taxon>
        <taxon>Ixodida</taxon>
        <taxon>Ixodoidea</taxon>
        <taxon>Ixodidae</taxon>
        <taxon>Rhipicephalinae</taxon>
        <taxon>Rhipicephalus</taxon>
        <taxon>Boophilus</taxon>
    </lineage>
</organism>
<keyword evidence="5" id="KW-0862">Zinc</keyword>
<dbReference type="InterPro" id="IPR043540">
    <property type="entry name" value="RING1/RING2"/>
</dbReference>
<dbReference type="PANTHER" id="PTHR46076">
    <property type="entry name" value="E3 UBIQUITIN-PROTEIN LIGASE RING1 / RING 2 FAMILY MEMBER"/>
    <property type="match status" value="1"/>
</dbReference>
<evidence type="ECO:0000256" key="4">
    <source>
        <dbReference type="ARBA" id="ARBA00022771"/>
    </source>
</evidence>
<comment type="caution">
    <text evidence="8">The sequence shown here is derived from an EMBL/GenBank/DDBJ whole genome shotgun (WGS) entry which is preliminary data.</text>
</comment>
<evidence type="ECO:0000256" key="5">
    <source>
        <dbReference type="ARBA" id="ARBA00022833"/>
    </source>
</evidence>